<dbReference type="CDD" id="cd09912">
    <property type="entry name" value="DLP_2"/>
    <property type="match status" value="1"/>
</dbReference>
<dbReference type="InterPro" id="IPR027417">
    <property type="entry name" value="P-loop_NTPase"/>
</dbReference>
<dbReference type="Pfam" id="PF00350">
    <property type="entry name" value="Dynamin_N"/>
    <property type="match status" value="1"/>
</dbReference>
<dbReference type="InterPro" id="IPR045063">
    <property type="entry name" value="Dynamin_N"/>
</dbReference>
<evidence type="ECO:0000256" key="1">
    <source>
        <dbReference type="SAM" id="Coils"/>
    </source>
</evidence>
<evidence type="ECO:0000313" key="4">
    <source>
        <dbReference type="EMBL" id="SQB98010.1"/>
    </source>
</evidence>
<dbReference type="RefSeq" id="WP_112058342.1">
    <property type="nucleotide sequence ID" value="NZ_UAWL01000006.1"/>
</dbReference>
<dbReference type="PANTHER" id="PTHR43681:SF1">
    <property type="entry name" value="SARCALUMENIN"/>
    <property type="match status" value="1"/>
</dbReference>
<evidence type="ECO:0000256" key="2">
    <source>
        <dbReference type="SAM" id="MobiDB-lite"/>
    </source>
</evidence>
<name>A0A2X3DIA5_9HELI</name>
<dbReference type="SUPFAM" id="SSF52540">
    <property type="entry name" value="P-loop containing nucleoside triphosphate hydrolases"/>
    <property type="match status" value="1"/>
</dbReference>
<dbReference type="InterPro" id="IPR051943">
    <property type="entry name" value="TRAFAC_Dynamin-like_GTPase"/>
</dbReference>
<feature type="coiled-coil region" evidence="1">
    <location>
        <begin position="598"/>
        <end position="625"/>
    </location>
</feature>
<dbReference type="Proteomes" id="UP000250166">
    <property type="component" value="Unassembled WGS sequence"/>
</dbReference>
<sequence length="629" mass="72125">MNPTNLTNPKNQSTQTTDNAKNRAQNAQSAQLLYADTLLEDFIKECIAHSQNPLENHINQTKYILTQTAALSQSAKHTLNELVSLIDSPIKIAVIGQFSSGKSTFLNAILGQKILPSGITPVTAKVCEICYGQTLGLEVFFANNTTALMPLEFLNNTNKQTLAKISHFKLYAPVEILRSITFLDTPGFNSQNESDTKTTNEILKQADGIIWLSLIDNVGKNSEKEILHSHIQKYATKSICVLNQKDRLKNEDEIQTSLKYANEAFSGLFSHIVAISAKQAQDHARKAESNIQAVLDFLYTQIIPNASSYKPHRILKQLQALTLQELYMTHKYALRLQELQSYLSLQNAQIKFDLLQTHLQDEFDALFRQYDAQLENLSLKIFNALREQEIEFSIPHKSAFGLTKLHTLKQTITTLPKDEILSLLTHNENQTIRDLRKLRFQISNFGKSFECFLHQELQTFQETFHKWLFQVQKYTQDNEQPLTITLTKDYQNASQKALFALQSELETLSHLLIISYQNAIELALEKIDAKITFALKKHKENPKEFALWIPTFENIRDFINQGFHYGLYQDKLFLTNSLYKKMLFNLSAEIEIFYQHYATMLAQKLADLAQKKQNLKAHLKVLRDGRDLM</sequence>
<dbReference type="PANTHER" id="PTHR43681">
    <property type="entry name" value="TRANSMEMBRANE GTPASE FZO"/>
    <property type="match status" value="1"/>
</dbReference>
<dbReference type="AlphaFoldDB" id="A0A2X3DIA5"/>
<proteinExistence type="predicted"/>
<keyword evidence="1" id="KW-0175">Coiled coil</keyword>
<organism evidence="4 5">
    <name type="scientific">Helicobacter fennelliae</name>
    <dbReference type="NCBI Taxonomy" id="215"/>
    <lineage>
        <taxon>Bacteria</taxon>
        <taxon>Pseudomonadati</taxon>
        <taxon>Campylobacterota</taxon>
        <taxon>Epsilonproteobacteria</taxon>
        <taxon>Campylobacterales</taxon>
        <taxon>Helicobacteraceae</taxon>
        <taxon>Helicobacter</taxon>
    </lineage>
</organism>
<feature type="region of interest" description="Disordered" evidence="2">
    <location>
        <begin position="1"/>
        <end position="25"/>
    </location>
</feature>
<feature type="domain" description="Dynamin N-terminal" evidence="3">
    <location>
        <begin position="92"/>
        <end position="244"/>
    </location>
</feature>
<accession>A0A2X3DIA5</accession>
<reference evidence="4 5" key="1">
    <citation type="submission" date="2018-06" db="EMBL/GenBank/DDBJ databases">
        <authorList>
            <consortium name="Pathogen Informatics"/>
            <person name="Doyle S."/>
        </authorList>
    </citation>
    <scope>NUCLEOTIDE SEQUENCE [LARGE SCALE GENOMIC DNA]</scope>
    <source>
        <strain evidence="4 5">NCTC13102</strain>
    </source>
</reference>
<evidence type="ECO:0000259" key="3">
    <source>
        <dbReference type="Pfam" id="PF00350"/>
    </source>
</evidence>
<gene>
    <name evidence="4" type="ORF">NCTC13102_00460</name>
</gene>
<dbReference type="Gene3D" id="3.40.50.300">
    <property type="entry name" value="P-loop containing nucleotide triphosphate hydrolases"/>
    <property type="match status" value="1"/>
</dbReference>
<protein>
    <submittedName>
        <fullName evidence="4">Putative ATP/GTP binding protein</fullName>
    </submittedName>
</protein>
<evidence type="ECO:0000313" key="5">
    <source>
        <dbReference type="Proteomes" id="UP000250166"/>
    </source>
</evidence>
<dbReference type="EMBL" id="UAWL01000006">
    <property type="protein sequence ID" value="SQB98010.1"/>
    <property type="molecule type" value="Genomic_DNA"/>
</dbReference>